<feature type="transmembrane region" description="Helical" evidence="6">
    <location>
        <begin position="12"/>
        <end position="39"/>
    </location>
</feature>
<evidence type="ECO:0000313" key="8">
    <source>
        <dbReference type="Proteomes" id="UP000095672"/>
    </source>
</evidence>
<dbReference type="AlphaFoldDB" id="A0A1C9WBG7"/>
<dbReference type="RefSeq" id="WP_069948348.1">
    <property type="nucleotide sequence ID" value="NZ_CP014143.1"/>
</dbReference>
<dbReference type="OrthoDB" id="9804822at2"/>
<reference evidence="8" key="1">
    <citation type="submission" date="2016-01" db="EMBL/GenBank/DDBJ databases">
        <title>Complete genome sequence of Microbulbifer sp. CCB-MM1, a halophile isolated from Matang Mangrove Forest, Perak.</title>
        <authorList>
            <person name="Moh T.H."/>
            <person name="Dinesh B."/>
            <person name="Lau N.-S."/>
            <person name="Go F."/>
            <person name="Alexander Chong S.-C."/>
        </authorList>
    </citation>
    <scope>NUCLEOTIDE SEQUENCE [LARGE SCALE GENOMIC DNA]</scope>
    <source>
        <strain evidence="8">CCB-MM1</strain>
    </source>
</reference>
<feature type="transmembrane region" description="Helical" evidence="6">
    <location>
        <begin position="152"/>
        <end position="173"/>
    </location>
</feature>
<dbReference type="PANTHER" id="PTHR30086:SF5">
    <property type="entry name" value="HOMOGENTISATE EXPORT PROTEIN"/>
    <property type="match status" value="1"/>
</dbReference>
<evidence type="ECO:0000256" key="4">
    <source>
        <dbReference type="ARBA" id="ARBA00022989"/>
    </source>
</evidence>
<evidence type="ECO:0000256" key="6">
    <source>
        <dbReference type="SAM" id="Phobius"/>
    </source>
</evidence>
<evidence type="ECO:0000256" key="3">
    <source>
        <dbReference type="ARBA" id="ARBA00022692"/>
    </source>
</evidence>
<keyword evidence="8" id="KW-1185">Reference proteome</keyword>
<evidence type="ECO:0000313" key="7">
    <source>
        <dbReference type="EMBL" id="AOS98491.1"/>
    </source>
</evidence>
<keyword evidence="4 6" id="KW-1133">Transmembrane helix</keyword>
<organism evidence="7 8">
    <name type="scientific">Microbulbifer aggregans</name>
    <dbReference type="NCBI Taxonomy" id="1769779"/>
    <lineage>
        <taxon>Bacteria</taxon>
        <taxon>Pseudomonadati</taxon>
        <taxon>Pseudomonadota</taxon>
        <taxon>Gammaproteobacteria</taxon>
        <taxon>Cellvibrionales</taxon>
        <taxon>Microbulbiferaceae</taxon>
        <taxon>Microbulbifer</taxon>
    </lineage>
</organism>
<dbReference type="Proteomes" id="UP000095672">
    <property type="component" value="Chromosome"/>
</dbReference>
<proteinExistence type="predicted"/>
<dbReference type="GO" id="GO:0005886">
    <property type="term" value="C:plasma membrane"/>
    <property type="evidence" value="ECO:0007669"/>
    <property type="project" value="UniProtKB-SubCell"/>
</dbReference>
<dbReference type="GO" id="GO:0042970">
    <property type="term" value="F:homoserine transmembrane transporter activity"/>
    <property type="evidence" value="ECO:0007669"/>
    <property type="project" value="TreeGrafter"/>
</dbReference>
<comment type="subcellular location">
    <subcellularLocation>
        <location evidence="1">Cell membrane</location>
        <topology evidence="1">Multi-pass membrane protein</topology>
    </subcellularLocation>
</comment>
<dbReference type="PATRIC" id="fig|1769779.3.peg.3104"/>
<evidence type="ECO:0000256" key="5">
    <source>
        <dbReference type="ARBA" id="ARBA00023136"/>
    </source>
</evidence>
<dbReference type="InterPro" id="IPR001123">
    <property type="entry name" value="LeuE-type"/>
</dbReference>
<evidence type="ECO:0000256" key="2">
    <source>
        <dbReference type="ARBA" id="ARBA00022475"/>
    </source>
</evidence>
<keyword evidence="3 6" id="KW-0812">Transmembrane</keyword>
<gene>
    <name evidence="7" type="primary">rhtB</name>
    <name evidence="7" type="ORF">AUP74_03125</name>
</gene>
<sequence>MLEVIDLSVLALFVPTFFFVSITPGMCMTLALTLGMTVGVRRTAWMMLGELAGVALVAVSAVLGIAALMLRYPEAFQLFKYAGGAYLAWLGVQMWRARGRMVMVAPDERAKGPPPARSALALQGFLTAVANPKGWAFFIALLPPFISDDRPLAPQLAVLIAIILLLETLCMLIYATGGRTLSRLLERGENVRLVNRVAGTLMLSVGAWLAFG</sequence>
<feature type="transmembrane region" description="Helical" evidence="6">
    <location>
        <begin position="193"/>
        <end position="211"/>
    </location>
</feature>
<dbReference type="KEGG" id="micc:AUP74_03125"/>
<feature type="transmembrane region" description="Helical" evidence="6">
    <location>
        <begin position="118"/>
        <end position="146"/>
    </location>
</feature>
<feature type="transmembrane region" description="Helical" evidence="6">
    <location>
        <begin position="78"/>
        <end position="97"/>
    </location>
</feature>
<name>A0A1C9WBG7_9GAMM</name>
<dbReference type="PIRSF" id="PIRSF006324">
    <property type="entry name" value="LeuE"/>
    <property type="match status" value="1"/>
</dbReference>
<keyword evidence="2" id="KW-1003">Cell membrane</keyword>
<protein>
    <submittedName>
        <fullName evidence="7">Homoserine/homoserine lactone efflux protein</fullName>
    </submittedName>
</protein>
<dbReference type="PANTHER" id="PTHR30086">
    <property type="entry name" value="ARGININE EXPORTER PROTEIN ARGO"/>
    <property type="match status" value="1"/>
</dbReference>
<evidence type="ECO:0000256" key="1">
    <source>
        <dbReference type="ARBA" id="ARBA00004651"/>
    </source>
</evidence>
<feature type="transmembrane region" description="Helical" evidence="6">
    <location>
        <begin position="51"/>
        <end position="72"/>
    </location>
</feature>
<accession>A0A1C9WBG7</accession>
<keyword evidence="5 6" id="KW-0472">Membrane</keyword>
<dbReference type="EMBL" id="CP014143">
    <property type="protein sequence ID" value="AOS98491.1"/>
    <property type="molecule type" value="Genomic_DNA"/>
</dbReference>
<dbReference type="STRING" id="1769779.AUP74_03125"/>
<dbReference type="Pfam" id="PF01810">
    <property type="entry name" value="LysE"/>
    <property type="match status" value="1"/>
</dbReference>